<evidence type="ECO:0008006" key="3">
    <source>
        <dbReference type="Google" id="ProtNLM"/>
    </source>
</evidence>
<reference evidence="1 2" key="1">
    <citation type="submission" date="2018-02" db="EMBL/GenBank/DDBJ databases">
        <title>Genomic Encyclopedia of Archaeal and Bacterial Type Strains, Phase II (KMG-II): from individual species to whole genera.</title>
        <authorList>
            <person name="Goeker M."/>
        </authorList>
    </citation>
    <scope>NUCLEOTIDE SEQUENCE [LARGE SCALE GENOMIC DNA]</scope>
    <source>
        <strain evidence="1 2">YU 961-1</strain>
    </source>
</reference>
<dbReference type="OrthoDB" id="3623843at2"/>
<sequence length="113" mass="12966">MEIGNRRRDQPPPPWVVFEALVERSPRWLRLLADERVPDVVEAVSPSLVVWSSLWVRRADAVVRFELAPRGMGTALRWILTVDEPAPDASLVGHLRRRVNELINADLRYSFGQ</sequence>
<comment type="caution">
    <text evidence="1">The sequence shown here is derived from an EMBL/GenBank/DDBJ whole genome shotgun (WGS) entry which is preliminary data.</text>
</comment>
<evidence type="ECO:0000313" key="1">
    <source>
        <dbReference type="EMBL" id="PPK66879.1"/>
    </source>
</evidence>
<dbReference type="AlphaFoldDB" id="A0A2S6GNS7"/>
<dbReference type="SUPFAM" id="SSF55961">
    <property type="entry name" value="Bet v1-like"/>
    <property type="match status" value="1"/>
</dbReference>
<keyword evidence="2" id="KW-1185">Reference proteome</keyword>
<organism evidence="1 2">
    <name type="scientific">Actinokineospora auranticolor</name>
    <dbReference type="NCBI Taxonomy" id="155976"/>
    <lineage>
        <taxon>Bacteria</taxon>
        <taxon>Bacillati</taxon>
        <taxon>Actinomycetota</taxon>
        <taxon>Actinomycetes</taxon>
        <taxon>Pseudonocardiales</taxon>
        <taxon>Pseudonocardiaceae</taxon>
        <taxon>Actinokineospora</taxon>
    </lineage>
</organism>
<dbReference type="Proteomes" id="UP000239203">
    <property type="component" value="Unassembled WGS sequence"/>
</dbReference>
<proteinExistence type="predicted"/>
<name>A0A2S6GNS7_9PSEU</name>
<gene>
    <name evidence="1" type="ORF">CLV40_109264</name>
</gene>
<protein>
    <recommendedName>
        <fullName evidence="3">Polyketide cyclase/dehydrase/lipid transport protein</fullName>
    </recommendedName>
</protein>
<accession>A0A2S6GNS7</accession>
<dbReference type="EMBL" id="PTIX01000009">
    <property type="protein sequence ID" value="PPK66879.1"/>
    <property type="molecule type" value="Genomic_DNA"/>
</dbReference>
<dbReference type="RefSeq" id="WP_104480236.1">
    <property type="nucleotide sequence ID" value="NZ_CP154825.1"/>
</dbReference>
<evidence type="ECO:0000313" key="2">
    <source>
        <dbReference type="Proteomes" id="UP000239203"/>
    </source>
</evidence>